<proteinExistence type="predicted"/>
<organism evidence="1 2">
    <name type="scientific">Ancylostoma ceylanicum</name>
    <dbReference type="NCBI Taxonomy" id="53326"/>
    <lineage>
        <taxon>Eukaryota</taxon>
        <taxon>Metazoa</taxon>
        <taxon>Ecdysozoa</taxon>
        <taxon>Nematoda</taxon>
        <taxon>Chromadorea</taxon>
        <taxon>Rhabditida</taxon>
        <taxon>Rhabditina</taxon>
        <taxon>Rhabditomorpha</taxon>
        <taxon>Strongyloidea</taxon>
        <taxon>Ancylostomatidae</taxon>
        <taxon>Ancylostomatinae</taxon>
        <taxon>Ancylostoma</taxon>
    </lineage>
</organism>
<evidence type="ECO:0000313" key="2">
    <source>
        <dbReference type="Proteomes" id="UP000024635"/>
    </source>
</evidence>
<gene>
    <name evidence="1" type="primary">Acey_s0049.g1782</name>
    <name evidence="1" type="ORF">Y032_0049g1782</name>
</gene>
<dbReference type="EMBL" id="JARK01001385">
    <property type="protein sequence ID" value="EYC11807.1"/>
    <property type="molecule type" value="Genomic_DNA"/>
</dbReference>
<accession>A0A016UAC5</accession>
<dbReference type="Proteomes" id="UP000024635">
    <property type="component" value="Unassembled WGS sequence"/>
</dbReference>
<reference evidence="2" key="1">
    <citation type="journal article" date="2015" name="Nat. Genet.">
        <title>The genome and transcriptome of the zoonotic hookworm Ancylostoma ceylanicum identify infection-specific gene families.</title>
        <authorList>
            <person name="Schwarz E.M."/>
            <person name="Hu Y."/>
            <person name="Antoshechkin I."/>
            <person name="Miller M.M."/>
            <person name="Sternberg P.W."/>
            <person name="Aroian R.V."/>
        </authorList>
    </citation>
    <scope>NUCLEOTIDE SEQUENCE</scope>
    <source>
        <strain evidence="2">HY135</strain>
    </source>
</reference>
<protein>
    <submittedName>
        <fullName evidence="1">Uncharacterized protein</fullName>
    </submittedName>
</protein>
<keyword evidence="2" id="KW-1185">Reference proteome</keyword>
<comment type="caution">
    <text evidence="1">The sequence shown here is derived from an EMBL/GenBank/DDBJ whole genome shotgun (WGS) entry which is preliminary data.</text>
</comment>
<sequence>MGESYSRGHSDSVLCLIGRIAIPSPITSASWCKSMSVAVVLDNSFIPLVDGAIPGRKQLPSLINETIPRLKPLRSRHCMSSRW</sequence>
<evidence type="ECO:0000313" key="1">
    <source>
        <dbReference type="EMBL" id="EYC11807.1"/>
    </source>
</evidence>
<name>A0A016UAC5_9BILA</name>
<dbReference type="AlphaFoldDB" id="A0A016UAC5"/>